<comment type="caution">
    <text evidence="1">The sequence shown here is derived from an EMBL/GenBank/DDBJ whole genome shotgun (WGS) entry which is preliminary data.</text>
</comment>
<dbReference type="Proteomes" id="UP000019486">
    <property type="component" value="Unassembled WGS sequence"/>
</dbReference>
<keyword evidence="2" id="KW-1185">Reference proteome</keyword>
<dbReference type="NCBIfam" id="NF033572">
    <property type="entry name" value="transpos_ISKra4"/>
    <property type="match status" value="1"/>
</dbReference>
<dbReference type="STRING" id="1385369.N825_29960"/>
<protein>
    <recommendedName>
        <fullName evidence="3">Transposase</fullName>
    </recommendedName>
</protein>
<sequence>MVINRPDDLGDIADLGLTLAQGKQLTALVQQAIVTAQSRDHATRRPDCRTCTIPCQVKDYRPHQIATVFGQVVLRLPHFRCAGCGGTEAGVDWPSHCRSTPELDQLRAHLSSPMPYRIAAGPLEHLLPVDAGIHRETVRRRTLRVGGQLRDVAPAEPAAPAVAITLTLDSTFIRSCEDGERHLEFRLGNVETSHGVRQVFAAVAKTDTSVEALIQRGLKEVGQTTDTEPTAFTDGCSGLRSILVNAGVTEPPGLDWFHIAMRLQHAGKTAGNLPIDTSERENARVAIVAEVDRLRWRIWNGKAKDAKVTLERIRQVMPVFQGNGDRKCHPSSRQLWTALREIDRYLSSQSAWLVNYAERHRAGLPVGTSVTEGTANFLVNHRMNKSQQMRWSHHGADLLLQVRCAVLNGKFGPGVRQLLDANSGPETAMAA</sequence>
<reference evidence="1 2" key="1">
    <citation type="submission" date="2013-08" db="EMBL/GenBank/DDBJ databases">
        <title>The genome sequence of Skermanella stibiiresistens.</title>
        <authorList>
            <person name="Zhu W."/>
            <person name="Wang G."/>
        </authorList>
    </citation>
    <scope>NUCLEOTIDE SEQUENCE [LARGE SCALE GENOMIC DNA]</scope>
    <source>
        <strain evidence="1 2">SB22</strain>
    </source>
</reference>
<dbReference type="AlphaFoldDB" id="W9GQ99"/>
<proteinExistence type="predicted"/>
<organism evidence="1 2">
    <name type="scientific">Skermanella stibiiresistens SB22</name>
    <dbReference type="NCBI Taxonomy" id="1385369"/>
    <lineage>
        <taxon>Bacteria</taxon>
        <taxon>Pseudomonadati</taxon>
        <taxon>Pseudomonadota</taxon>
        <taxon>Alphaproteobacteria</taxon>
        <taxon>Rhodospirillales</taxon>
        <taxon>Azospirillaceae</taxon>
        <taxon>Skermanella</taxon>
    </lineage>
</organism>
<dbReference type="EMBL" id="AVFL01000053">
    <property type="protein sequence ID" value="EWY36085.1"/>
    <property type="molecule type" value="Genomic_DNA"/>
</dbReference>
<name>W9GQ99_9PROT</name>
<gene>
    <name evidence="1" type="ORF">N825_29960</name>
</gene>
<evidence type="ECO:0000313" key="2">
    <source>
        <dbReference type="Proteomes" id="UP000019486"/>
    </source>
</evidence>
<evidence type="ECO:0000313" key="1">
    <source>
        <dbReference type="EMBL" id="EWY36085.1"/>
    </source>
</evidence>
<evidence type="ECO:0008006" key="3">
    <source>
        <dbReference type="Google" id="ProtNLM"/>
    </source>
</evidence>
<accession>W9GQ99</accession>